<accession>A0A4Q7MUF8</accession>
<keyword evidence="3" id="KW-1185">Reference proteome</keyword>
<comment type="caution">
    <text evidence="2">The sequence shown here is derived from an EMBL/GenBank/DDBJ whole genome shotgun (WGS) entry which is preliminary data.</text>
</comment>
<keyword evidence="1" id="KW-1133">Transmembrane helix</keyword>
<dbReference type="AlphaFoldDB" id="A0A4Q7MUF8"/>
<evidence type="ECO:0000313" key="3">
    <source>
        <dbReference type="Proteomes" id="UP000293874"/>
    </source>
</evidence>
<keyword evidence="1" id="KW-0812">Transmembrane</keyword>
<evidence type="ECO:0000313" key="2">
    <source>
        <dbReference type="EMBL" id="RZS72505.1"/>
    </source>
</evidence>
<feature type="transmembrane region" description="Helical" evidence="1">
    <location>
        <begin position="12"/>
        <end position="33"/>
    </location>
</feature>
<keyword evidence="1" id="KW-0472">Membrane</keyword>
<gene>
    <name evidence="2" type="ORF">EV199_4426</name>
</gene>
<name>A0A4Q7MUF8_9BACT</name>
<sequence length="34" mass="4097">MEKENQNPYKTFELISTLFAIVFCLGMFVKFLFF</sequence>
<evidence type="ECO:0000256" key="1">
    <source>
        <dbReference type="SAM" id="Phobius"/>
    </source>
</evidence>
<dbReference type="Proteomes" id="UP000293874">
    <property type="component" value="Unassembled WGS sequence"/>
</dbReference>
<dbReference type="EMBL" id="SGXA01000002">
    <property type="protein sequence ID" value="RZS72505.1"/>
    <property type="molecule type" value="Genomic_DNA"/>
</dbReference>
<proteinExistence type="predicted"/>
<organism evidence="2 3">
    <name type="scientific">Pseudobacter ginsenosidimutans</name>
    <dbReference type="NCBI Taxonomy" id="661488"/>
    <lineage>
        <taxon>Bacteria</taxon>
        <taxon>Pseudomonadati</taxon>
        <taxon>Bacteroidota</taxon>
        <taxon>Chitinophagia</taxon>
        <taxon>Chitinophagales</taxon>
        <taxon>Chitinophagaceae</taxon>
        <taxon>Pseudobacter</taxon>
    </lineage>
</organism>
<protein>
    <submittedName>
        <fullName evidence="2">Uncharacterized protein</fullName>
    </submittedName>
</protein>
<reference evidence="2 3" key="1">
    <citation type="submission" date="2019-02" db="EMBL/GenBank/DDBJ databases">
        <title>Genomic Encyclopedia of Type Strains, Phase IV (KMG-IV): sequencing the most valuable type-strain genomes for metagenomic binning, comparative biology and taxonomic classification.</title>
        <authorList>
            <person name="Goeker M."/>
        </authorList>
    </citation>
    <scope>NUCLEOTIDE SEQUENCE [LARGE SCALE GENOMIC DNA]</scope>
    <source>
        <strain evidence="2 3">DSM 18116</strain>
    </source>
</reference>